<protein>
    <recommendedName>
        <fullName evidence="3">Ubiquitin-like protease family profile domain-containing protein</fullName>
    </recommendedName>
</protein>
<comment type="caution">
    <text evidence="4">The sequence shown here is derived from an EMBL/GenBank/DDBJ whole genome shotgun (WGS) entry which is preliminary data.</text>
</comment>
<dbReference type="InterPro" id="IPR003653">
    <property type="entry name" value="Peptidase_C48_C"/>
</dbReference>
<feature type="domain" description="Ubiquitin-like protease family profile" evidence="3">
    <location>
        <begin position="56"/>
        <end position="95"/>
    </location>
</feature>
<dbReference type="AlphaFoldDB" id="A0A0K9NS89"/>
<dbReference type="Pfam" id="PF02902">
    <property type="entry name" value="Peptidase_C48"/>
    <property type="match status" value="1"/>
</dbReference>
<dbReference type="GO" id="GO:0006508">
    <property type="term" value="P:proteolysis"/>
    <property type="evidence" value="ECO:0007669"/>
    <property type="project" value="UniProtKB-KW"/>
</dbReference>
<keyword evidence="1" id="KW-0645">Protease</keyword>
<evidence type="ECO:0000313" key="4">
    <source>
        <dbReference type="EMBL" id="KMZ58952.1"/>
    </source>
</evidence>
<keyword evidence="5" id="KW-1185">Reference proteome</keyword>
<dbReference type="EMBL" id="LFYR01001841">
    <property type="protein sequence ID" value="KMZ58952.1"/>
    <property type="molecule type" value="Genomic_DNA"/>
</dbReference>
<keyword evidence="2" id="KW-0378">Hydrolase</keyword>
<evidence type="ECO:0000313" key="5">
    <source>
        <dbReference type="Proteomes" id="UP000036987"/>
    </source>
</evidence>
<evidence type="ECO:0000256" key="1">
    <source>
        <dbReference type="ARBA" id="ARBA00022670"/>
    </source>
</evidence>
<reference evidence="5" key="1">
    <citation type="journal article" date="2016" name="Nature">
        <title>The genome of the seagrass Zostera marina reveals angiosperm adaptation to the sea.</title>
        <authorList>
            <person name="Olsen J.L."/>
            <person name="Rouze P."/>
            <person name="Verhelst B."/>
            <person name="Lin Y.-C."/>
            <person name="Bayer T."/>
            <person name="Collen J."/>
            <person name="Dattolo E."/>
            <person name="De Paoli E."/>
            <person name="Dittami S."/>
            <person name="Maumus F."/>
            <person name="Michel G."/>
            <person name="Kersting A."/>
            <person name="Lauritano C."/>
            <person name="Lohaus R."/>
            <person name="Toepel M."/>
            <person name="Tonon T."/>
            <person name="Vanneste K."/>
            <person name="Amirebrahimi M."/>
            <person name="Brakel J."/>
            <person name="Bostroem C."/>
            <person name="Chovatia M."/>
            <person name="Grimwood J."/>
            <person name="Jenkins J.W."/>
            <person name="Jueterbock A."/>
            <person name="Mraz A."/>
            <person name="Stam W.T."/>
            <person name="Tice H."/>
            <person name="Bornberg-Bauer E."/>
            <person name="Green P.J."/>
            <person name="Pearson G.A."/>
            <person name="Procaccini G."/>
            <person name="Duarte C.M."/>
            <person name="Schmutz J."/>
            <person name="Reusch T.B.H."/>
            <person name="Van de Peer Y."/>
        </authorList>
    </citation>
    <scope>NUCLEOTIDE SEQUENCE [LARGE SCALE GENOMIC DNA]</scope>
    <source>
        <strain evidence="5">cv. Finnish</strain>
    </source>
</reference>
<evidence type="ECO:0000256" key="2">
    <source>
        <dbReference type="ARBA" id="ARBA00022801"/>
    </source>
</evidence>
<proteinExistence type="predicted"/>
<dbReference type="GO" id="GO:0008234">
    <property type="term" value="F:cysteine-type peptidase activity"/>
    <property type="evidence" value="ECO:0007669"/>
    <property type="project" value="InterPro"/>
</dbReference>
<accession>A0A0K9NS89</accession>
<gene>
    <name evidence="4" type="ORF">ZOSMA_71G00210</name>
</gene>
<dbReference type="Proteomes" id="UP000036987">
    <property type="component" value="Unassembled WGS sequence"/>
</dbReference>
<evidence type="ECO:0000259" key="3">
    <source>
        <dbReference type="Pfam" id="PF02902"/>
    </source>
</evidence>
<name>A0A0K9NS89_ZOSMR</name>
<sequence length="101" mass="12060">MPVGAAMVRTLSTLHRRKSTIKRLFKKRFGVPNIHISDWNDFFREIRLMVDNDMLKRIVYVSLFTRNHWHYLVINGPECVITYFDSKAKSKNNKKEVHRVV</sequence>
<organism evidence="4 5">
    <name type="scientific">Zostera marina</name>
    <name type="common">Eelgrass</name>
    <dbReference type="NCBI Taxonomy" id="29655"/>
    <lineage>
        <taxon>Eukaryota</taxon>
        <taxon>Viridiplantae</taxon>
        <taxon>Streptophyta</taxon>
        <taxon>Embryophyta</taxon>
        <taxon>Tracheophyta</taxon>
        <taxon>Spermatophyta</taxon>
        <taxon>Magnoliopsida</taxon>
        <taxon>Liliopsida</taxon>
        <taxon>Zosteraceae</taxon>
        <taxon>Zostera</taxon>
    </lineage>
</organism>